<dbReference type="EMBL" id="BX294145">
    <property type="protein sequence ID" value="CAD75214.1"/>
    <property type="molecule type" value="Genomic_DNA"/>
</dbReference>
<dbReference type="InterPro" id="IPR029069">
    <property type="entry name" value="HotDog_dom_sf"/>
</dbReference>
<keyword evidence="3" id="KW-1185">Reference proteome</keyword>
<reference evidence="2 3" key="1">
    <citation type="journal article" date="2003" name="Proc. Natl. Acad. Sci. U.S.A.">
        <title>Complete genome sequence of the marine planctomycete Pirellula sp. strain 1.</title>
        <authorList>
            <person name="Gloeckner F.O."/>
            <person name="Kube M."/>
            <person name="Bauer M."/>
            <person name="Teeling H."/>
            <person name="Lombardot T."/>
            <person name="Ludwig W."/>
            <person name="Gade D."/>
            <person name="Beck A."/>
            <person name="Borzym K."/>
            <person name="Heitmann K."/>
            <person name="Rabus R."/>
            <person name="Schlesner H."/>
            <person name="Amann R."/>
            <person name="Reinhardt R."/>
        </authorList>
    </citation>
    <scope>NUCLEOTIDE SEQUENCE [LARGE SCALE GENOMIC DNA]</scope>
    <source>
        <strain evidence="3">DSM 10527 / NCIMB 13988 / SH1</strain>
    </source>
</reference>
<dbReference type="CDD" id="cd01288">
    <property type="entry name" value="FabZ"/>
    <property type="match status" value="1"/>
</dbReference>
<accession>Q7TTZ3</accession>
<dbReference type="HOGENOM" id="CLU_078912_3_1_0"/>
<dbReference type="EnsemblBacteria" id="CAD75214">
    <property type="protein sequence ID" value="CAD75214"/>
    <property type="gene ID" value="RB7167"/>
</dbReference>
<dbReference type="Pfam" id="PF07977">
    <property type="entry name" value="FabA"/>
    <property type="match status" value="1"/>
</dbReference>
<dbReference type="eggNOG" id="COG0764">
    <property type="taxonomic scope" value="Bacteria"/>
</dbReference>
<dbReference type="KEGG" id="rba:RB7167"/>
<dbReference type="Proteomes" id="UP000001025">
    <property type="component" value="Chromosome"/>
</dbReference>
<dbReference type="EC" id="4.2.1.-" evidence="2"/>
<dbReference type="STRING" id="243090.RB7167"/>
<dbReference type="InterPro" id="IPR013114">
    <property type="entry name" value="FabA_FabZ"/>
</dbReference>
<dbReference type="PANTHER" id="PTHR30272:SF1">
    <property type="entry name" value="3-HYDROXYACYL-[ACYL-CARRIER-PROTEIN] DEHYDRATASE"/>
    <property type="match status" value="1"/>
</dbReference>
<gene>
    <name evidence="2" type="primary">fabZ</name>
    <name evidence="2" type="ordered locus">RB7167</name>
</gene>
<keyword evidence="1 2" id="KW-0456">Lyase</keyword>
<name>Q7TTZ3_RHOBA</name>
<dbReference type="InParanoid" id="Q7TTZ3"/>
<dbReference type="PANTHER" id="PTHR30272">
    <property type="entry name" value="3-HYDROXYACYL-[ACYL-CARRIER-PROTEIN] DEHYDRATASE"/>
    <property type="match status" value="1"/>
</dbReference>
<protein>
    <submittedName>
        <fullName evidence="2">Probable hydroxymyristoyl-(Acyl carrier protein) dehydratase</fullName>
        <ecNumber evidence="2">4.2.1.-</ecNumber>
    </submittedName>
</protein>
<proteinExistence type="predicted"/>
<dbReference type="GO" id="GO:0006633">
    <property type="term" value="P:fatty acid biosynthetic process"/>
    <property type="evidence" value="ECO:0000318"/>
    <property type="project" value="GO_Central"/>
</dbReference>
<dbReference type="Gene3D" id="3.10.129.10">
    <property type="entry name" value="Hotdog Thioesterase"/>
    <property type="match status" value="1"/>
</dbReference>
<evidence type="ECO:0000313" key="2">
    <source>
        <dbReference type="EMBL" id="CAD75214.1"/>
    </source>
</evidence>
<dbReference type="OrthoDB" id="9787658at2"/>
<evidence type="ECO:0000256" key="1">
    <source>
        <dbReference type="ARBA" id="ARBA00023239"/>
    </source>
</evidence>
<dbReference type="GO" id="GO:0019171">
    <property type="term" value="F:(3R)-hydroxyacyl-[acyl-carrier-protein] dehydratase activity"/>
    <property type="evidence" value="ECO:0000318"/>
    <property type="project" value="GO_Central"/>
</dbReference>
<organism evidence="2 3">
    <name type="scientific">Rhodopirellula baltica (strain DSM 10527 / NCIMB 13988 / SH1)</name>
    <dbReference type="NCBI Taxonomy" id="243090"/>
    <lineage>
        <taxon>Bacteria</taxon>
        <taxon>Pseudomonadati</taxon>
        <taxon>Planctomycetota</taxon>
        <taxon>Planctomycetia</taxon>
        <taxon>Pirellulales</taxon>
        <taxon>Pirellulaceae</taxon>
        <taxon>Rhodopirellula</taxon>
    </lineage>
</organism>
<dbReference type="PATRIC" id="fig|243090.15.peg.3469"/>
<evidence type="ECO:0000313" key="3">
    <source>
        <dbReference type="Proteomes" id="UP000001025"/>
    </source>
</evidence>
<sequence length="194" mass="21715">MPILWLRRFGRGTKLRGMKYRQIDRITELTPGQRLVGERTLAANEEYLADHFPRFPVMPGVMMLEALHQAAVWLIRMSPDFDSALVLLREAKSVKFGDFLSPGETLTVEAEIFKRDGALTIVKAKARKGDRTTVSARLVLESCSSGDPEHLGTDADVQRLSREQFFSLFSDSPAAMALRRPGENISPTMTPHSV</sequence>
<dbReference type="AlphaFoldDB" id="Q7TTZ3"/>
<dbReference type="SUPFAM" id="SSF54637">
    <property type="entry name" value="Thioesterase/thiol ester dehydrase-isomerase"/>
    <property type="match status" value="1"/>
</dbReference>